<dbReference type="EMBL" id="HE575324">
    <property type="protein sequence ID" value="CCC95495.1"/>
    <property type="molecule type" value="Genomic_DNA"/>
</dbReference>
<dbReference type="AlphaFoldDB" id="G0V1H4"/>
<sequence length="351" mass="37161">MLLQFNWDRLDVTAAEALRALINAKLEEELAQRRGAQQGVGASEGQGGTEGDIACGVESLCVASIEWGNVPPFVEVVELDDAVEFAASTPTSTDAALGFQDFGGALSSSTYGGGSATPFFLRPSPSSSITAMDGFSEPGSCAAAPHTGGAGARQEAGTRMGHLASPSHAPNTPPKDAFAPYVGPRGLYMCLHVTYGGPMRVSVSCVLRHAVSLGPVAIPVRMPLQLQFSKMDMDFHLCMNLHHNVCRVWMEPGKLSASPLNRINVVAIFGERRSSPHHLGELCLGAQSGGDDLDTSDAWTYVGSSHIGSDDADDTVLVEESVVSQFVLKEIRSILQEKIIYPHSVVVPLSL</sequence>
<name>G0V1H4_TRYCI</name>
<dbReference type="VEuPathDB" id="TriTrypDB:TcIL3000.11.9620"/>
<reference evidence="1" key="1">
    <citation type="journal article" date="2012" name="Proc. Natl. Acad. Sci. U.S.A.">
        <title>Antigenic diversity is generated by distinct evolutionary mechanisms in African trypanosome species.</title>
        <authorList>
            <person name="Jackson A.P."/>
            <person name="Berry A."/>
            <person name="Aslett M."/>
            <person name="Allison H.C."/>
            <person name="Burton P."/>
            <person name="Vavrova-Anderson J."/>
            <person name="Brown R."/>
            <person name="Browne H."/>
            <person name="Corton N."/>
            <person name="Hauser H."/>
            <person name="Gamble J."/>
            <person name="Gilderthorp R."/>
            <person name="Marcello L."/>
            <person name="McQuillan J."/>
            <person name="Otto T.D."/>
            <person name="Quail M.A."/>
            <person name="Sanders M.J."/>
            <person name="van Tonder A."/>
            <person name="Ginger M.L."/>
            <person name="Field M.C."/>
            <person name="Barry J.D."/>
            <person name="Hertz-Fowler C."/>
            <person name="Berriman M."/>
        </authorList>
    </citation>
    <scope>NUCLEOTIDE SEQUENCE</scope>
    <source>
        <strain evidence="1">IL3000</strain>
    </source>
</reference>
<organism evidence="1">
    <name type="scientific">Trypanosoma congolense (strain IL3000)</name>
    <dbReference type="NCBI Taxonomy" id="1068625"/>
    <lineage>
        <taxon>Eukaryota</taxon>
        <taxon>Discoba</taxon>
        <taxon>Euglenozoa</taxon>
        <taxon>Kinetoplastea</taxon>
        <taxon>Metakinetoplastina</taxon>
        <taxon>Trypanosomatida</taxon>
        <taxon>Trypanosomatidae</taxon>
        <taxon>Trypanosoma</taxon>
        <taxon>Nannomonas</taxon>
    </lineage>
</organism>
<gene>
    <name evidence="1" type="ORF">TCIL3000_11_9620</name>
</gene>
<accession>G0V1H4</accession>
<evidence type="ECO:0000313" key="1">
    <source>
        <dbReference type="EMBL" id="CCC95495.1"/>
    </source>
</evidence>
<protein>
    <submittedName>
        <fullName evidence="1">Uncharacterized protein TCIL3000_11_9620</fullName>
    </submittedName>
</protein>
<proteinExistence type="predicted"/>